<dbReference type="PROSITE" id="PS50262">
    <property type="entry name" value="G_PROTEIN_RECEP_F1_2"/>
    <property type="match status" value="1"/>
</dbReference>
<dbReference type="InterPro" id="IPR017452">
    <property type="entry name" value="GPCR_Rhodpsn_7TM"/>
</dbReference>
<dbReference type="EMBL" id="CAJNOM010000002">
    <property type="protein sequence ID" value="CAF0738103.1"/>
    <property type="molecule type" value="Genomic_DNA"/>
</dbReference>
<dbReference type="PROSITE" id="PS00022">
    <property type="entry name" value="EGF_1"/>
    <property type="match status" value="5"/>
</dbReference>
<keyword evidence="6" id="KW-0245">EGF-like domain</keyword>
<dbReference type="PROSITE" id="PS50068">
    <property type="entry name" value="LDLRA_2"/>
    <property type="match status" value="3"/>
</dbReference>
<dbReference type="Proteomes" id="UP000663877">
    <property type="component" value="Unassembled WGS sequence"/>
</dbReference>
<evidence type="ECO:0000313" key="14">
    <source>
        <dbReference type="Proteomes" id="UP000663832"/>
    </source>
</evidence>
<feature type="transmembrane region" description="Helical" evidence="8">
    <location>
        <begin position="1304"/>
        <end position="1330"/>
    </location>
</feature>
<evidence type="ECO:0000256" key="6">
    <source>
        <dbReference type="PROSITE-ProRule" id="PRU00076"/>
    </source>
</evidence>
<dbReference type="PANTHER" id="PTHR24033:SF232">
    <property type="entry name" value="LAMININ SUBUNIT GAMMA-2-RELATED"/>
    <property type="match status" value="1"/>
</dbReference>
<dbReference type="InterPro" id="IPR000742">
    <property type="entry name" value="EGF"/>
</dbReference>
<evidence type="ECO:0000259" key="11">
    <source>
        <dbReference type="PROSITE" id="PS50262"/>
    </source>
</evidence>
<feature type="transmembrane region" description="Helical" evidence="8">
    <location>
        <begin position="1265"/>
        <end position="1292"/>
    </location>
</feature>
<evidence type="ECO:0000256" key="5">
    <source>
        <dbReference type="ARBA" id="ARBA00023157"/>
    </source>
</evidence>
<evidence type="ECO:0000256" key="2">
    <source>
        <dbReference type="ARBA" id="ARBA00022692"/>
    </source>
</evidence>
<feature type="signal peptide" evidence="9">
    <location>
        <begin position="1"/>
        <end position="18"/>
    </location>
</feature>
<dbReference type="SMART" id="SM00192">
    <property type="entry name" value="LDLa"/>
    <property type="match status" value="4"/>
</dbReference>
<dbReference type="Gene3D" id="1.20.1070.10">
    <property type="entry name" value="Rhodopsin 7-helix transmembrane proteins"/>
    <property type="match status" value="1"/>
</dbReference>
<feature type="transmembrane region" description="Helical" evidence="8">
    <location>
        <begin position="1491"/>
        <end position="1511"/>
    </location>
</feature>
<feature type="disulfide bond" evidence="6">
    <location>
        <begin position="954"/>
        <end position="963"/>
    </location>
</feature>
<feature type="disulfide bond" evidence="6">
    <location>
        <begin position="930"/>
        <end position="940"/>
    </location>
</feature>
<feature type="domain" description="EGF-like" evidence="10">
    <location>
        <begin position="997"/>
        <end position="1040"/>
    </location>
</feature>
<comment type="subcellular location">
    <subcellularLocation>
        <location evidence="1">Membrane</location>
    </subcellularLocation>
</comment>
<evidence type="ECO:0000313" key="13">
    <source>
        <dbReference type="EMBL" id="CAF0769380.1"/>
    </source>
</evidence>
<keyword evidence="4 8" id="KW-0472">Membrane</keyword>
<keyword evidence="5 6" id="KW-1015">Disulfide bond</keyword>
<feature type="transmembrane region" description="Helical" evidence="8">
    <location>
        <begin position="1388"/>
        <end position="1406"/>
    </location>
</feature>
<feature type="transmembrane region" description="Helical" evidence="8">
    <location>
        <begin position="1523"/>
        <end position="1544"/>
    </location>
</feature>
<dbReference type="EMBL" id="CAJNOI010000008">
    <property type="protein sequence ID" value="CAF0769380.1"/>
    <property type="molecule type" value="Genomic_DNA"/>
</dbReference>
<comment type="caution">
    <text evidence="6">Lacks conserved residue(s) required for the propagation of feature annotation.</text>
</comment>
<dbReference type="InterPro" id="IPR000276">
    <property type="entry name" value="GPCR_Rhodpsn"/>
</dbReference>
<organism evidence="13 15">
    <name type="scientific">Adineta steineri</name>
    <dbReference type="NCBI Taxonomy" id="433720"/>
    <lineage>
        <taxon>Eukaryota</taxon>
        <taxon>Metazoa</taxon>
        <taxon>Spiralia</taxon>
        <taxon>Gnathifera</taxon>
        <taxon>Rotifera</taxon>
        <taxon>Eurotatoria</taxon>
        <taxon>Bdelloidea</taxon>
        <taxon>Adinetida</taxon>
        <taxon>Adinetidae</taxon>
        <taxon>Adineta</taxon>
    </lineage>
</organism>
<feature type="disulfide bond" evidence="6">
    <location>
        <begin position="1030"/>
        <end position="1039"/>
    </location>
</feature>
<dbReference type="Gene3D" id="4.10.400.10">
    <property type="entry name" value="Low-density Lipoprotein Receptor"/>
    <property type="match status" value="2"/>
</dbReference>
<evidence type="ECO:0000256" key="7">
    <source>
        <dbReference type="PROSITE-ProRule" id="PRU00124"/>
    </source>
</evidence>
<dbReference type="Pfam" id="PF00008">
    <property type="entry name" value="EGF"/>
    <property type="match status" value="1"/>
</dbReference>
<proteinExistence type="predicted"/>
<protein>
    <submittedName>
        <fullName evidence="13">Uncharacterized protein</fullName>
    </submittedName>
</protein>
<evidence type="ECO:0000256" key="8">
    <source>
        <dbReference type="SAM" id="Phobius"/>
    </source>
</evidence>
<evidence type="ECO:0000313" key="12">
    <source>
        <dbReference type="EMBL" id="CAF0738103.1"/>
    </source>
</evidence>
<dbReference type="Pfam" id="PF00001">
    <property type="entry name" value="7tm_1"/>
    <property type="match status" value="1"/>
</dbReference>
<feature type="disulfide bond" evidence="7">
    <location>
        <begin position="195"/>
        <end position="210"/>
    </location>
</feature>
<feature type="domain" description="EGF-like" evidence="10">
    <location>
        <begin position="926"/>
        <end position="964"/>
    </location>
</feature>
<evidence type="ECO:0000256" key="9">
    <source>
        <dbReference type="SAM" id="SignalP"/>
    </source>
</evidence>
<dbReference type="PROSITE" id="PS50026">
    <property type="entry name" value="EGF_3"/>
    <property type="match status" value="2"/>
</dbReference>
<gene>
    <name evidence="13" type="ORF">BJG266_LOCUS3477</name>
    <name evidence="12" type="ORF">QVE165_LOCUS737</name>
</gene>
<dbReference type="SUPFAM" id="SSF57424">
    <property type="entry name" value="LDL receptor-like module"/>
    <property type="match status" value="2"/>
</dbReference>
<dbReference type="OrthoDB" id="283575at2759"/>
<dbReference type="GO" id="GO:0004930">
    <property type="term" value="F:G protein-coupled receptor activity"/>
    <property type="evidence" value="ECO:0007669"/>
    <property type="project" value="InterPro"/>
</dbReference>
<comment type="caution">
    <text evidence="13">The sequence shown here is derived from an EMBL/GenBank/DDBJ whole genome shotgun (WGS) entry which is preliminary data.</text>
</comment>
<keyword evidence="2 8" id="KW-0812">Transmembrane</keyword>
<evidence type="ECO:0000256" key="1">
    <source>
        <dbReference type="ARBA" id="ARBA00004370"/>
    </source>
</evidence>
<evidence type="ECO:0000259" key="10">
    <source>
        <dbReference type="PROSITE" id="PS50026"/>
    </source>
</evidence>
<keyword evidence="3 8" id="KW-1133">Transmembrane helix</keyword>
<dbReference type="SUPFAM" id="SSF57196">
    <property type="entry name" value="EGF/Laminin"/>
    <property type="match status" value="2"/>
</dbReference>
<dbReference type="Gene3D" id="2.10.25.10">
    <property type="entry name" value="Laminin"/>
    <property type="match status" value="1"/>
</dbReference>
<dbReference type="SUPFAM" id="SSF81321">
    <property type="entry name" value="Family A G protein-coupled receptor-like"/>
    <property type="match status" value="1"/>
</dbReference>
<feature type="transmembrane region" description="Helical" evidence="8">
    <location>
        <begin position="1440"/>
        <end position="1465"/>
    </location>
</feature>
<accession>A0A813QMY5</accession>
<dbReference type="GO" id="GO:0016020">
    <property type="term" value="C:membrane"/>
    <property type="evidence" value="ECO:0007669"/>
    <property type="project" value="UniProtKB-SubCell"/>
</dbReference>
<feature type="transmembrane region" description="Helical" evidence="8">
    <location>
        <begin position="1350"/>
        <end position="1368"/>
    </location>
</feature>
<dbReference type="PROSITE" id="PS01186">
    <property type="entry name" value="EGF_2"/>
    <property type="match status" value="1"/>
</dbReference>
<evidence type="ECO:0000256" key="4">
    <source>
        <dbReference type="ARBA" id="ARBA00023136"/>
    </source>
</evidence>
<evidence type="ECO:0000256" key="3">
    <source>
        <dbReference type="ARBA" id="ARBA00022989"/>
    </source>
</evidence>
<dbReference type="SMART" id="SM00181">
    <property type="entry name" value="EGF"/>
    <property type="match status" value="5"/>
</dbReference>
<evidence type="ECO:0000313" key="15">
    <source>
        <dbReference type="Proteomes" id="UP000663877"/>
    </source>
</evidence>
<dbReference type="InterPro" id="IPR051830">
    <property type="entry name" value="NOTCH_homolog"/>
</dbReference>
<feature type="chain" id="PRO_5036222725" evidence="9">
    <location>
        <begin position="19"/>
        <end position="1573"/>
    </location>
</feature>
<dbReference type="CDD" id="cd00054">
    <property type="entry name" value="EGF_CA"/>
    <property type="match status" value="1"/>
</dbReference>
<dbReference type="Proteomes" id="UP000663832">
    <property type="component" value="Unassembled WGS sequence"/>
</dbReference>
<keyword evidence="9" id="KW-0732">Signal</keyword>
<reference evidence="13" key="1">
    <citation type="submission" date="2021-02" db="EMBL/GenBank/DDBJ databases">
        <authorList>
            <person name="Nowell W R."/>
        </authorList>
    </citation>
    <scope>NUCLEOTIDE SEQUENCE</scope>
</reference>
<name>A0A813QMY5_9BILA</name>
<dbReference type="InterPro" id="IPR002172">
    <property type="entry name" value="LDrepeatLR_classA_rpt"/>
</dbReference>
<sequence>MMVIRVLSFLIWCIPVNTRYSLHYSDIRQGSYPTFDCLYAHLIDGGKENGGQYIRNYHLIPYCRRPDDNEEQDEIIYPVNEGTAEKISFHELKKRNVTSEQLLQWFAPIDIAEKYEMNVNDTDVFYNCSSPWFGSMCQYKFNYDLSVSIEDIIEATFNDDQHSTPYNVTSGTCYRFLTGCNRGLWPLCLDWREICDGKIDCMNGEDEQWCDQLDITQCTDKEYRCHYGGQCIPWTFKKDSRLSMDCLDGSDEEEELFSIQTGLMNGHCSSVSTFRCQERVGRYPWSFPCGDGQYMLTTYIPTNWPSSCSNKKDRELSRVILTSMNHISNIDCRKAFYCALHFNRTFEYGIPPLIEDIWNEDCEPLSKHCFSEWLVIPAHPILFGIFQFVYFTNRSVNEFKETITPDFICFNAQSCPVLLAKIVSIEIINGLTCCHPSNLTEAAGIKDFKEIVNSFSFYRHECLEKGIEKSCTNPSYFHCNESMKCIPYNRVGDGKYDCFFGEDESFNACQLNDSNRFQCESDAHKCLSPVAVGNGIWDCPSRDDEIFSYTQNLVILVPFPELCNHHRNDKIHDSLKVNETDETNCDWWPCDNPYTHCDLEWNCPNGADQLNCPNAKCSFNEHECRNQQSEFSYCIPLAHIYDKYLDPCNNTDLNRETNFYNETSHVGDNYFSWNDSKCITLGKICRVDQDLQTSLYEEEICLYQSLESGLTYPSSVKPFQNTEDLCELRLPPVFFHIDRFFTTRRLGYYPLVSANLSDQSIFKINKNKKIIQHTDSELISYCHRGIAVLHGINETKQCLCPPNYFGARCQWQNQRISLTLQFQYRSTVFTTMMFQVIVMLIDENGQIAPNHEQINYIPARDCDTKFNIYLVYPHRPKSLTINYSIRIDIYEKNELSHWATWYVPIPFQFLPVNRIATQLFIPEIQKIEPCSLSCGKHGKCMRYINNDLLFFCQCSEGYSGTYCNISHECNCANDSFCLDSSICICPLHRFGSYCHLKYSICQPSNSPCHHKGLCIPTDDRIDLTAFTCLCPEDYSGERCENKNNQIDIRLDETITSITSFVLLHFITAFEDTEHERITLLKKIPFDKETVTIHVTQPFHILFVQIPKQHYYLAVLREKLILSEHVFTEIQPKQRCLSIDELVNSTFSLYKYLQRVKYYPLLCRQHLQLICFYDKDLMCICDLDRFSNCFIFNHTMNSNCQKYNYCENDGECFQNNETCPTKFTCVCQACHYGNKCQFSTEGFLFSLDSILGYHIKPNVSLNQQPLIIKISITISTLMFISGIISGSLSIVTFRRKKLRQIGTGNYLLISSSMSIFIIIILTVKFWLLIFSQMSLINNRALLKFNCISLDFILKVLLASSEWLNACVAFERMISVIKGTAFRRKLSKDISKRIIIGVFILTILTHIHDPIHRELIDDFDIDEHRIWCFVRYSSSVNIYNSFITLFHFLIPFSINIISALWMIISLASTRTNVQRDRSFQQHLQQQVKEHRHLLYAPCLLILLSLSRLVISFISGCMRSPREPWMYLIGFFLSFIPSMLTFIVFVLPSTTYKKEFTKMVRETVVRCRTILEPTEY</sequence>
<dbReference type="PANTHER" id="PTHR24033">
    <property type="entry name" value="EGF-LIKE DOMAIN-CONTAINING PROTEIN"/>
    <property type="match status" value="1"/>
</dbReference>
<feature type="domain" description="G-protein coupled receptors family 1 profile" evidence="11">
    <location>
        <begin position="1284"/>
        <end position="1542"/>
    </location>
</feature>
<dbReference type="PRINTS" id="PR00261">
    <property type="entry name" value="LDLRECEPTOR"/>
</dbReference>
<dbReference type="InterPro" id="IPR036055">
    <property type="entry name" value="LDL_receptor-like_sf"/>
</dbReference>
<keyword evidence="14" id="KW-1185">Reference proteome</keyword>